<protein>
    <recommendedName>
        <fullName evidence="1">CRAL-TRIO domain-containing protein</fullName>
    </recommendedName>
</protein>
<feature type="domain" description="CRAL-TRIO" evidence="1">
    <location>
        <begin position="54"/>
        <end position="139"/>
    </location>
</feature>
<dbReference type="PROSITE" id="PS50191">
    <property type="entry name" value="CRAL_TRIO"/>
    <property type="match status" value="1"/>
</dbReference>
<dbReference type="Proteomes" id="UP000708208">
    <property type="component" value="Unassembled WGS sequence"/>
</dbReference>
<evidence type="ECO:0000259" key="1">
    <source>
        <dbReference type="PROSITE" id="PS50191"/>
    </source>
</evidence>
<evidence type="ECO:0000313" key="2">
    <source>
        <dbReference type="EMBL" id="CAG7730516.1"/>
    </source>
</evidence>
<gene>
    <name evidence="2" type="ORF">AFUS01_LOCUS19155</name>
</gene>
<accession>A0A8J2K8R8</accession>
<name>A0A8J2K8R8_9HEXA</name>
<dbReference type="AlphaFoldDB" id="A0A8J2K8R8"/>
<keyword evidence="3" id="KW-1185">Reference proteome</keyword>
<evidence type="ECO:0000313" key="3">
    <source>
        <dbReference type="Proteomes" id="UP000708208"/>
    </source>
</evidence>
<proteinExistence type="predicted"/>
<sequence>MARGWHHWWVNSAEKLLPLNIEPELVEAMCKYTPKVKCRNGVMMDIIQCGNIAVFDLKNVSLKQVTSIKCIQMILKTAREMSSSFPSISFKCLVINCPAFVGFLVKIIRPIIALTNVSLECYDDNEEIWKEVLLRHVHP</sequence>
<organism evidence="2 3">
    <name type="scientific">Allacma fusca</name>
    <dbReference type="NCBI Taxonomy" id="39272"/>
    <lineage>
        <taxon>Eukaryota</taxon>
        <taxon>Metazoa</taxon>
        <taxon>Ecdysozoa</taxon>
        <taxon>Arthropoda</taxon>
        <taxon>Hexapoda</taxon>
        <taxon>Collembola</taxon>
        <taxon>Symphypleona</taxon>
        <taxon>Sminthuridae</taxon>
        <taxon>Allacma</taxon>
    </lineage>
</organism>
<dbReference type="Pfam" id="PF00650">
    <property type="entry name" value="CRAL_TRIO"/>
    <property type="match status" value="1"/>
</dbReference>
<comment type="caution">
    <text evidence="2">The sequence shown here is derived from an EMBL/GenBank/DDBJ whole genome shotgun (WGS) entry which is preliminary data.</text>
</comment>
<dbReference type="InterPro" id="IPR001251">
    <property type="entry name" value="CRAL-TRIO_dom"/>
</dbReference>
<feature type="non-terminal residue" evidence="2">
    <location>
        <position position="139"/>
    </location>
</feature>
<dbReference type="EMBL" id="CAJVCH010195801">
    <property type="protein sequence ID" value="CAG7730516.1"/>
    <property type="molecule type" value="Genomic_DNA"/>
</dbReference>
<reference evidence="2" key="1">
    <citation type="submission" date="2021-06" db="EMBL/GenBank/DDBJ databases">
        <authorList>
            <person name="Hodson N. C."/>
            <person name="Mongue J. A."/>
            <person name="Jaron S. K."/>
        </authorList>
    </citation>
    <scope>NUCLEOTIDE SEQUENCE</scope>
</reference>